<keyword evidence="5 8" id="KW-0175">Coiled coil</keyword>
<evidence type="ECO:0000256" key="2">
    <source>
        <dbReference type="ARBA" id="ARBA00022490"/>
    </source>
</evidence>
<keyword evidence="3" id="KW-0547">Nucleotide-binding</keyword>
<evidence type="ECO:0000256" key="1">
    <source>
        <dbReference type="ARBA" id="ARBA00004245"/>
    </source>
</evidence>
<reference evidence="10" key="1">
    <citation type="journal article" date="2020" name="Cell">
        <title>Large-Scale Comparative Analyses of Tick Genomes Elucidate Their Genetic Diversity and Vector Capacities.</title>
        <authorList>
            <consortium name="Tick Genome and Microbiome Consortium (TIGMIC)"/>
            <person name="Jia N."/>
            <person name="Wang J."/>
            <person name="Shi W."/>
            <person name="Du L."/>
            <person name="Sun Y."/>
            <person name="Zhan W."/>
            <person name="Jiang J.F."/>
            <person name="Wang Q."/>
            <person name="Zhang B."/>
            <person name="Ji P."/>
            <person name="Bell-Sakyi L."/>
            <person name="Cui X.M."/>
            <person name="Yuan T.T."/>
            <person name="Jiang B.G."/>
            <person name="Yang W.F."/>
            <person name="Lam T.T."/>
            <person name="Chang Q.C."/>
            <person name="Ding S.J."/>
            <person name="Wang X.J."/>
            <person name="Zhu J.G."/>
            <person name="Ruan X.D."/>
            <person name="Zhao L."/>
            <person name="Wei J.T."/>
            <person name="Ye R.Z."/>
            <person name="Que T.C."/>
            <person name="Du C.H."/>
            <person name="Zhou Y.H."/>
            <person name="Cheng J.X."/>
            <person name="Dai P.F."/>
            <person name="Guo W.B."/>
            <person name="Han X.H."/>
            <person name="Huang E.J."/>
            <person name="Li L.F."/>
            <person name="Wei W."/>
            <person name="Gao Y.C."/>
            <person name="Liu J.Z."/>
            <person name="Shao H.Z."/>
            <person name="Wang X."/>
            <person name="Wang C.C."/>
            <person name="Yang T.C."/>
            <person name="Huo Q.B."/>
            <person name="Li W."/>
            <person name="Chen H.Y."/>
            <person name="Chen S.E."/>
            <person name="Zhou L.G."/>
            <person name="Ni X.B."/>
            <person name="Tian J.H."/>
            <person name="Sheng Y."/>
            <person name="Liu T."/>
            <person name="Pan Y.S."/>
            <person name="Xia L.Y."/>
            <person name="Li J."/>
            <person name="Zhao F."/>
            <person name="Cao W.C."/>
        </authorList>
    </citation>
    <scope>NUCLEOTIDE SEQUENCE</scope>
    <source>
        <strain evidence="10">Rmic-2018</strain>
    </source>
</reference>
<organism evidence="10 11">
    <name type="scientific">Rhipicephalus microplus</name>
    <name type="common">Cattle tick</name>
    <name type="synonym">Boophilus microplus</name>
    <dbReference type="NCBI Taxonomy" id="6941"/>
    <lineage>
        <taxon>Eukaryota</taxon>
        <taxon>Metazoa</taxon>
        <taxon>Ecdysozoa</taxon>
        <taxon>Arthropoda</taxon>
        <taxon>Chelicerata</taxon>
        <taxon>Arachnida</taxon>
        <taxon>Acari</taxon>
        <taxon>Parasitiformes</taxon>
        <taxon>Ixodida</taxon>
        <taxon>Ixodoidea</taxon>
        <taxon>Ixodidae</taxon>
        <taxon>Rhipicephalinae</taxon>
        <taxon>Rhipicephalus</taxon>
        <taxon>Boophilus</taxon>
    </lineage>
</organism>
<dbReference type="GO" id="GO:0007052">
    <property type="term" value="P:mitotic spindle organization"/>
    <property type="evidence" value="ECO:0007669"/>
    <property type="project" value="TreeGrafter"/>
</dbReference>
<dbReference type="PANTHER" id="PTHR47969:SF15">
    <property type="entry name" value="CHROMOSOME-ASSOCIATED KINESIN KIF4A-RELATED"/>
    <property type="match status" value="1"/>
</dbReference>
<proteinExistence type="inferred from homology"/>
<comment type="caution">
    <text evidence="7">Lacks conserved residue(s) required for the propagation of feature annotation.</text>
</comment>
<dbReference type="Proteomes" id="UP000821866">
    <property type="component" value="Unassembled WGS sequence"/>
</dbReference>
<evidence type="ECO:0000256" key="4">
    <source>
        <dbReference type="ARBA" id="ARBA00022840"/>
    </source>
</evidence>
<dbReference type="AlphaFoldDB" id="A0A9J6CYZ1"/>
<dbReference type="SUPFAM" id="SSF52540">
    <property type="entry name" value="P-loop containing nucleoside triphosphate hydrolases"/>
    <property type="match status" value="1"/>
</dbReference>
<keyword evidence="6" id="KW-0206">Cytoskeleton</keyword>
<comment type="caution">
    <text evidence="10">The sequence shown here is derived from an EMBL/GenBank/DDBJ whole genome shotgun (WGS) entry which is preliminary data.</text>
</comment>
<feature type="coiled-coil region" evidence="8">
    <location>
        <begin position="201"/>
        <end position="235"/>
    </location>
</feature>
<protein>
    <recommendedName>
        <fullName evidence="9">Kinesin motor domain-containing protein</fullName>
    </recommendedName>
</protein>
<evidence type="ECO:0000313" key="10">
    <source>
        <dbReference type="EMBL" id="KAH7958109.1"/>
    </source>
</evidence>
<sequence>MGACCSSNRVNFEEARIISRAVQDIFRHICTDNDKVFIVTASFLEGYKIAIVNHPVIKHISSLVHIISSTELSVTTTEETIRLLKVGSASQSTATNVKNRSLWSHAIFTLVEQQDKSSNSAVTMAKFHLVDLAGFERAGETQAVTEMFQEDRAKKIKSAPIVNIDPQQAEGVRLRQQLQDATVELMKCRTLGEREFQPGENDKFKQELALLLSRNTELENKKQSLTGKLHHTLNQRGGTLFIIASYVA</sequence>
<accession>A0A9J6CYZ1</accession>
<dbReference type="PROSITE" id="PS50067">
    <property type="entry name" value="KINESIN_MOTOR_2"/>
    <property type="match status" value="1"/>
</dbReference>
<gene>
    <name evidence="10" type="ORF">HPB51_027905</name>
</gene>
<evidence type="ECO:0000256" key="8">
    <source>
        <dbReference type="SAM" id="Coils"/>
    </source>
</evidence>
<evidence type="ECO:0000256" key="6">
    <source>
        <dbReference type="ARBA" id="ARBA00023212"/>
    </source>
</evidence>
<comment type="subcellular location">
    <subcellularLocation>
        <location evidence="1">Cytoplasm</location>
        <location evidence="1">Cytoskeleton</location>
    </subcellularLocation>
</comment>
<evidence type="ECO:0000259" key="9">
    <source>
        <dbReference type="PROSITE" id="PS50067"/>
    </source>
</evidence>
<dbReference type="GO" id="GO:0003777">
    <property type="term" value="F:microtubule motor activity"/>
    <property type="evidence" value="ECO:0007669"/>
    <property type="project" value="InterPro"/>
</dbReference>
<dbReference type="Gene3D" id="3.40.850.10">
    <property type="entry name" value="Kinesin motor domain"/>
    <property type="match status" value="1"/>
</dbReference>
<dbReference type="InterPro" id="IPR001752">
    <property type="entry name" value="Kinesin_motor_dom"/>
</dbReference>
<evidence type="ECO:0000256" key="7">
    <source>
        <dbReference type="PROSITE-ProRule" id="PRU00283"/>
    </source>
</evidence>
<dbReference type="PRINTS" id="PR00380">
    <property type="entry name" value="KINESINHEAVY"/>
</dbReference>
<evidence type="ECO:0000256" key="5">
    <source>
        <dbReference type="ARBA" id="ARBA00023054"/>
    </source>
</evidence>
<evidence type="ECO:0000256" key="3">
    <source>
        <dbReference type="ARBA" id="ARBA00022741"/>
    </source>
</evidence>
<dbReference type="GO" id="GO:0005875">
    <property type="term" value="C:microtubule associated complex"/>
    <property type="evidence" value="ECO:0007669"/>
    <property type="project" value="TreeGrafter"/>
</dbReference>
<dbReference type="InterPro" id="IPR027417">
    <property type="entry name" value="P-loop_NTPase"/>
</dbReference>
<dbReference type="SMART" id="SM00129">
    <property type="entry name" value="KISc"/>
    <property type="match status" value="1"/>
</dbReference>
<dbReference type="GO" id="GO:0008017">
    <property type="term" value="F:microtubule binding"/>
    <property type="evidence" value="ECO:0007669"/>
    <property type="project" value="InterPro"/>
</dbReference>
<dbReference type="InterPro" id="IPR027640">
    <property type="entry name" value="Kinesin-like_fam"/>
</dbReference>
<keyword evidence="11" id="KW-1185">Reference proteome</keyword>
<keyword evidence="4" id="KW-0067">ATP-binding</keyword>
<comment type="similarity">
    <text evidence="7">Belongs to the TRAFAC class myosin-kinesin ATPase superfamily. Kinesin family.</text>
</comment>
<evidence type="ECO:0000313" key="11">
    <source>
        <dbReference type="Proteomes" id="UP000821866"/>
    </source>
</evidence>
<feature type="domain" description="Kinesin motor" evidence="9">
    <location>
        <begin position="1"/>
        <end position="150"/>
    </location>
</feature>
<dbReference type="GO" id="GO:0007018">
    <property type="term" value="P:microtubule-based movement"/>
    <property type="evidence" value="ECO:0007669"/>
    <property type="project" value="InterPro"/>
</dbReference>
<dbReference type="EMBL" id="JABSTU010004504">
    <property type="protein sequence ID" value="KAH7958109.1"/>
    <property type="molecule type" value="Genomic_DNA"/>
</dbReference>
<dbReference type="Pfam" id="PF00225">
    <property type="entry name" value="Kinesin"/>
    <property type="match status" value="1"/>
</dbReference>
<dbReference type="VEuPathDB" id="VectorBase:LOC119163465"/>
<dbReference type="InterPro" id="IPR036961">
    <property type="entry name" value="Kinesin_motor_dom_sf"/>
</dbReference>
<dbReference type="PANTHER" id="PTHR47969">
    <property type="entry name" value="CHROMOSOME-ASSOCIATED KINESIN KIF4A-RELATED"/>
    <property type="match status" value="1"/>
</dbReference>
<reference evidence="10" key="2">
    <citation type="submission" date="2021-09" db="EMBL/GenBank/DDBJ databases">
        <authorList>
            <person name="Jia N."/>
            <person name="Wang J."/>
            <person name="Shi W."/>
            <person name="Du L."/>
            <person name="Sun Y."/>
            <person name="Zhan W."/>
            <person name="Jiang J."/>
            <person name="Wang Q."/>
            <person name="Zhang B."/>
            <person name="Ji P."/>
            <person name="Sakyi L.B."/>
            <person name="Cui X."/>
            <person name="Yuan T."/>
            <person name="Jiang B."/>
            <person name="Yang W."/>
            <person name="Lam T.T.-Y."/>
            <person name="Chang Q."/>
            <person name="Ding S."/>
            <person name="Wang X."/>
            <person name="Zhu J."/>
            <person name="Ruan X."/>
            <person name="Zhao L."/>
            <person name="Wei J."/>
            <person name="Que T."/>
            <person name="Du C."/>
            <person name="Cheng J."/>
            <person name="Dai P."/>
            <person name="Han X."/>
            <person name="Huang E."/>
            <person name="Gao Y."/>
            <person name="Liu J."/>
            <person name="Shao H."/>
            <person name="Ye R."/>
            <person name="Li L."/>
            <person name="Wei W."/>
            <person name="Wang X."/>
            <person name="Wang C."/>
            <person name="Huo Q."/>
            <person name="Li W."/>
            <person name="Guo W."/>
            <person name="Chen H."/>
            <person name="Chen S."/>
            <person name="Zhou L."/>
            <person name="Zhou L."/>
            <person name="Ni X."/>
            <person name="Tian J."/>
            <person name="Zhou Y."/>
            <person name="Sheng Y."/>
            <person name="Liu T."/>
            <person name="Pan Y."/>
            <person name="Xia L."/>
            <person name="Li J."/>
            <person name="Zhao F."/>
            <person name="Cao W."/>
        </authorList>
    </citation>
    <scope>NUCLEOTIDE SEQUENCE</scope>
    <source>
        <strain evidence="10">Rmic-2018</strain>
        <tissue evidence="10">Larvae</tissue>
    </source>
</reference>
<name>A0A9J6CYZ1_RHIMP</name>
<keyword evidence="2" id="KW-0963">Cytoplasm</keyword>
<dbReference type="GO" id="GO:0051231">
    <property type="term" value="P:spindle elongation"/>
    <property type="evidence" value="ECO:0007669"/>
    <property type="project" value="TreeGrafter"/>
</dbReference>
<dbReference type="GO" id="GO:0005524">
    <property type="term" value="F:ATP binding"/>
    <property type="evidence" value="ECO:0007669"/>
    <property type="project" value="UniProtKB-KW"/>
</dbReference>